<protein>
    <submittedName>
        <fullName evidence="2">Uncharacterized protein</fullName>
    </submittedName>
</protein>
<keyword evidence="3" id="KW-1185">Reference proteome</keyword>
<organism evidence="2 3">
    <name type="scientific">Robiginitalea myxolifaciens</name>
    <dbReference type="NCBI Taxonomy" id="400055"/>
    <lineage>
        <taxon>Bacteria</taxon>
        <taxon>Pseudomonadati</taxon>
        <taxon>Bacteroidota</taxon>
        <taxon>Flavobacteriia</taxon>
        <taxon>Flavobacteriales</taxon>
        <taxon>Flavobacteriaceae</taxon>
        <taxon>Robiginitalea</taxon>
    </lineage>
</organism>
<feature type="transmembrane region" description="Helical" evidence="1">
    <location>
        <begin position="12"/>
        <end position="32"/>
    </location>
</feature>
<proteinExistence type="predicted"/>
<evidence type="ECO:0000313" key="2">
    <source>
        <dbReference type="EMBL" id="SFR35749.1"/>
    </source>
</evidence>
<gene>
    <name evidence="2" type="ORF">SAMN04490243_1039</name>
</gene>
<keyword evidence="1" id="KW-1133">Transmembrane helix</keyword>
<accession>A0A1I6G0N6</accession>
<dbReference type="OrthoDB" id="1179464at2"/>
<reference evidence="2 3" key="1">
    <citation type="submission" date="2016-10" db="EMBL/GenBank/DDBJ databases">
        <authorList>
            <person name="de Groot N.N."/>
        </authorList>
    </citation>
    <scope>NUCLEOTIDE SEQUENCE [LARGE SCALE GENOMIC DNA]</scope>
    <source>
        <strain evidence="2 3">DSM 21019</strain>
    </source>
</reference>
<evidence type="ECO:0000313" key="3">
    <source>
        <dbReference type="Proteomes" id="UP000199534"/>
    </source>
</evidence>
<name>A0A1I6G0N6_9FLAO</name>
<keyword evidence="1" id="KW-0472">Membrane</keyword>
<dbReference type="AlphaFoldDB" id="A0A1I6G0N6"/>
<keyword evidence="1" id="KW-0812">Transmembrane</keyword>
<dbReference type="Proteomes" id="UP000199534">
    <property type="component" value="Unassembled WGS sequence"/>
</dbReference>
<evidence type="ECO:0000256" key="1">
    <source>
        <dbReference type="SAM" id="Phobius"/>
    </source>
</evidence>
<sequence>MTSVDRFTSRQLFAYPWKIGLTLVLLLGFWSVPAQRRGYIPGYIITVQGDTLYGQVKDRSNEPFVDIYERIRFREEGRRGKRKLSADQIAGYGIGDRHYESVSLREDSEFFRFRYYLQPGAPKVFLQLVRRDGPLTYYRCEFEDDDDYLDAFPLIHREGSWEMVRVTQGIFGLKRKRLAEYFQDCPALVEAIESKALTHPMEVYEFYLEHCGMAR</sequence>
<dbReference type="EMBL" id="FOYQ01000001">
    <property type="protein sequence ID" value="SFR35749.1"/>
    <property type="molecule type" value="Genomic_DNA"/>
</dbReference>